<reference evidence="1 2" key="1">
    <citation type="submission" date="2020-09" db="EMBL/GenBank/DDBJ databases">
        <title>Genome sequences of Mycetohabitans spp.</title>
        <authorList>
            <person name="Carter M.E."/>
            <person name="Carpenter S.C.D."/>
            <person name="Bogdanove A.J."/>
        </authorList>
    </citation>
    <scope>NUCLEOTIDE SEQUENCE [LARGE SCALE GENOMIC DNA]</scope>
    <source>
        <strain evidence="1 2">B12</strain>
    </source>
</reference>
<gene>
    <name evidence="1" type="ORF">IHE29_11025</name>
</gene>
<accession>A0ABZ2Q358</accession>
<dbReference type="EMBL" id="CP062176">
    <property type="protein sequence ID" value="WXK39766.1"/>
    <property type="molecule type" value="Genomic_DNA"/>
</dbReference>
<sequence length="106" mass="11997">MIYRGWPSRETLNSQVRRPIKKALRLLIVTLVVAGCAPSFGPEKIAKQEVVLYSDVNQTSEMTVPEGTACRISQRMSHGKVYGFHWTECENGFKGYLMVGDEKIFD</sequence>
<proteinExistence type="predicted"/>
<dbReference type="Proteomes" id="UP001493153">
    <property type="component" value="Chromosome"/>
</dbReference>
<name>A0ABZ2Q358_9BURK</name>
<evidence type="ECO:0008006" key="3">
    <source>
        <dbReference type="Google" id="ProtNLM"/>
    </source>
</evidence>
<evidence type="ECO:0000313" key="1">
    <source>
        <dbReference type="EMBL" id="WXK39766.1"/>
    </source>
</evidence>
<protein>
    <recommendedName>
        <fullName evidence="3">Lipoprotein</fullName>
    </recommendedName>
</protein>
<keyword evidence="2" id="KW-1185">Reference proteome</keyword>
<organism evidence="1 2">
    <name type="scientific">Mycetohabitans rhizoxinica</name>
    <dbReference type="NCBI Taxonomy" id="412963"/>
    <lineage>
        <taxon>Bacteria</taxon>
        <taxon>Pseudomonadati</taxon>
        <taxon>Pseudomonadota</taxon>
        <taxon>Betaproteobacteria</taxon>
        <taxon>Burkholderiales</taxon>
        <taxon>Burkholderiaceae</taxon>
        <taxon>Mycetohabitans</taxon>
    </lineage>
</organism>
<dbReference type="RefSeq" id="WP_157864338.1">
    <property type="nucleotide sequence ID" value="NZ_CP062174.1"/>
</dbReference>
<evidence type="ECO:0000313" key="2">
    <source>
        <dbReference type="Proteomes" id="UP001493153"/>
    </source>
</evidence>